<gene>
    <name evidence="1" type="ORF">GCM10011400_58720</name>
</gene>
<dbReference type="EMBL" id="BMHL01000013">
    <property type="protein sequence ID" value="GGC63110.1"/>
    <property type="molecule type" value="Genomic_DNA"/>
</dbReference>
<protein>
    <recommendedName>
        <fullName evidence="3">Tetratricopeptide repeat protein</fullName>
    </recommendedName>
</protein>
<keyword evidence="2" id="KW-1185">Reference proteome</keyword>
<evidence type="ECO:0008006" key="3">
    <source>
        <dbReference type="Google" id="ProtNLM"/>
    </source>
</evidence>
<comment type="caution">
    <text evidence="1">The sequence shown here is derived from an EMBL/GenBank/DDBJ whole genome shotgun (WGS) entry which is preliminary data.</text>
</comment>
<organism evidence="1 2">
    <name type="scientific">Paraburkholderia caffeinilytica</name>
    <dbReference type="NCBI Taxonomy" id="1761016"/>
    <lineage>
        <taxon>Bacteria</taxon>
        <taxon>Pseudomonadati</taxon>
        <taxon>Pseudomonadota</taxon>
        <taxon>Betaproteobacteria</taxon>
        <taxon>Burkholderiales</taxon>
        <taxon>Burkholderiaceae</taxon>
        <taxon>Paraburkholderia</taxon>
    </lineage>
</organism>
<accession>A0ABQ1NA92</accession>
<dbReference type="Proteomes" id="UP000602004">
    <property type="component" value="Unassembled WGS sequence"/>
</dbReference>
<evidence type="ECO:0000313" key="2">
    <source>
        <dbReference type="Proteomes" id="UP000602004"/>
    </source>
</evidence>
<proteinExistence type="predicted"/>
<reference evidence="2" key="1">
    <citation type="journal article" date="2019" name="Int. J. Syst. Evol. Microbiol.">
        <title>The Global Catalogue of Microorganisms (GCM) 10K type strain sequencing project: providing services to taxonomists for standard genome sequencing and annotation.</title>
        <authorList>
            <consortium name="The Broad Institute Genomics Platform"/>
            <consortium name="The Broad Institute Genome Sequencing Center for Infectious Disease"/>
            <person name="Wu L."/>
            <person name="Ma J."/>
        </authorList>
    </citation>
    <scope>NUCLEOTIDE SEQUENCE [LARGE SCALE GENOMIC DNA]</scope>
    <source>
        <strain evidence="2">CGMCC 1.15103</strain>
    </source>
</reference>
<sequence>MLRGSANRCIVTSIAAGLTDCDPQPVNHDDELLNTLRYMKSLKRSTRAGDPRDVDGDVPRLALTCPPEQFVALLEKHFGQIRDYCAQLDLCLSERRYADALTIARRLTGTAQCLGTSGDDIAALREYEHALELEPTDAIERAAGNAQIVAFRLCVAIKDALADQSAKRDCSN</sequence>
<name>A0ABQ1NA92_9BURK</name>
<evidence type="ECO:0000313" key="1">
    <source>
        <dbReference type="EMBL" id="GGC63110.1"/>
    </source>
</evidence>